<dbReference type="RefSeq" id="WP_081749599.1">
    <property type="nucleotide sequence ID" value="NZ_AQQW01000001.1"/>
</dbReference>
<proteinExistence type="predicted"/>
<dbReference type="AlphaFoldDB" id="W4HPH8"/>
<feature type="domain" description="YhdP central" evidence="1">
    <location>
        <begin position="350"/>
        <end position="779"/>
    </location>
</feature>
<gene>
    <name evidence="2" type="ORF">ATO8_01815</name>
</gene>
<evidence type="ECO:0000313" key="3">
    <source>
        <dbReference type="Proteomes" id="UP000019063"/>
    </source>
</evidence>
<name>W4HPH8_9RHOB</name>
<evidence type="ECO:0000259" key="1">
    <source>
        <dbReference type="Pfam" id="PF13116"/>
    </source>
</evidence>
<keyword evidence="3" id="KW-1185">Reference proteome</keyword>
<sequence>MLVLCATLVAVGIGALIGRPLAAPDWLADRIEARIANLVPGATLGFDDLYLLVGRQGRVAVTLSDARLTGPDGTPVAEAAELEIAAATRPLLTGRVELRRARLSGAILALSREEDGRLGIGLAPTEGRAPTVPETVEAIDAALSDPRLSGLRTVALDGVSVRYTDARAGREWLADGGRIEVTRQGDRLALDGAVTVLGAGAEPARLQMDAESTLGTAELSFGLSVSDLPARDIATQSPALAWLDGLRAPISGAFRGWTERDGSLGGLDVTLRIGAGALQPTEAATPIAFEGARTYFSFDPSEGRIDFSEIAVDSAQGTARASGRAVLEPARGDAAPAIAGQFVLTGVEANPGGLFPEPLDLERVEVDVRLSRAPFRVEIGRLRVADPEAALTATGGATATGEGWDVRFDAEAEDLSVAQVLAHWPLPVAPGTRDWVAERVLSGTAREAILSFRRAPGADPELYVDADLAEASVLFADTFPPVEGGAGRLVIDRDRLSVRLEAGRLTPPQGGPVDLSGSAFVIPDTRAKPATGDLRLSAHGSATAALSVVNLPPMSVLDRAGRPVDLAEGQVEVTGRIERPLEDGVGFDETVIDLSGTVRDVESDSVVPGRRLAAEALSLEVTNERVAISGPGTLSGVAFDGGWTLPLGEGAGGSSVEGTAQIGPDAADAFGIALPDGLISGRGPARIALDLPSDGAAPRFRLTSDLAGIGMSIPQVGWSLARGTTGQLEVAGRLGNSPRVDTLSLDAGGLRTTGAVSLRADGGLDRVRLDRVRIGDWLDAPVTLTGRGAGTAPAVAIGGGMLDLRGATLGGEGGGTGGSGGGVPLDVQLDRLTISEGIRIEGLAGRFTTAGSGLDGGFTARMAGTGAPLTGQLLPQNGGTGLRLLSEDAGDVLESTGILKTVASGRMVLNLTPTGAPGTYDGAVTITDARLRDAPAIGSILDAVSIVGIIDQLEGPGIYFQDVEARFRLSPERVVVTESSAVGPSIGVSLDGYVDLASGALDLQGVLSPVYVINSIGSIFTRRGEGLLGFNFNIRGTSTAPEVAVNPLSVFTPGMFRELFRRPPPTTR</sequence>
<dbReference type="STRING" id="1379903.ATO8_01815"/>
<dbReference type="Pfam" id="PF13116">
    <property type="entry name" value="YhdP"/>
    <property type="match status" value="1"/>
</dbReference>
<accession>W4HPH8</accession>
<organism evidence="2 3">
    <name type="scientific">Roseivivax marinus</name>
    <dbReference type="NCBI Taxonomy" id="1379903"/>
    <lineage>
        <taxon>Bacteria</taxon>
        <taxon>Pseudomonadati</taxon>
        <taxon>Pseudomonadota</taxon>
        <taxon>Alphaproteobacteria</taxon>
        <taxon>Rhodobacterales</taxon>
        <taxon>Roseobacteraceae</taxon>
        <taxon>Roseivivax</taxon>
    </lineage>
</organism>
<comment type="caution">
    <text evidence="2">The sequence shown here is derived from an EMBL/GenBank/DDBJ whole genome shotgun (WGS) entry which is preliminary data.</text>
</comment>
<evidence type="ECO:0000313" key="2">
    <source>
        <dbReference type="EMBL" id="ETW14604.1"/>
    </source>
</evidence>
<reference evidence="2 3" key="1">
    <citation type="journal article" date="2014" name="Antonie Van Leeuwenhoek">
        <title>Roseivivax atlanticus sp. nov., isolated from surface seawater of the Atlantic Ocean.</title>
        <authorList>
            <person name="Li G."/>
            <person name="Lai Q."/>
            <person name="Liu X."/>
            <person name="Sun F."/>
            <person name="Shao Z."/>
        </authorList>
    </citation>
    <scope>NUCLEOTIDE SEQUENCE [LARGE SCALE GENOMIC DNA]</scope>
    <source>
        <strain evidence="2 3">22II-s10s</strain>
    </source>
</reference>
<dbReference type="Proteomes" id="UP000019063">
    <property type="component" value="Unassembled WGS sequence"/>
</dbReference>
<dbReference type="EMBL" id="AQQW01000001">
    <property type="protein sequence ID" value="ETW14604.1"/>
    <property type="molecule type" value="Genomic_DNA"/>
</dbReference>
<protein>
    <recommendedName>
        <fullName evidence="1">YhdP central domain-containing protein</fullName>
    </recommendedName>
</protein>
<dbReference type="InterPro" id="IPR025263">
    <property type="entry name" value="YhdP_central"/>
</dbReference>
<dbReference type="eggNOG" id="COG3164">
    <property type="taxonomic scope" value="Bacteria"/>
</dbReference>
<dbReference type="PATRIC" id="fig|1317118.6.peg.370"/>